<comment type="caution">
    <text evidence="1">The sequence shown here is derived from an EMBL/GenBank/DDBJ whole genome shotgun (WGS) entry which is preliminary data.</text>
</comment>
<dbReference type="EMBL" id="VIQT01000009">
    <property type="protein sequence ID" value="NDO38990.1"/>
    <property type="molecule type" value="Genomic_DNA"/>
</dbReference>
<dbReference type="RefSeq" id="WP_257432137.1">
    <property type="nucleotide sequence ID" value="NZ_JANJZM010000012.1"/>
</dbReference>
<protein>
    <submittedName>
        <fullName evidence="1">Uncharacterized protein</fullName>
    </submittedName>
</protein>
<dbReference type="AlphaFoldDB" id="A0A845SWY0"/>
<reference evidence="1 2" key="1">
    <citation type="submission" date="2019-06" db="EMBL/GenBank/DDBJ databases">
        <title>Draft genome sequences of 15 bacterial species constituting the stable defined intestinal microbiota of the GM15 gnotobiotic mouse model.</title>
        <authorList>
            <person name="Elie C."/>
            <person name="Mathieu A."/>
            <person name="Saliou A."/>
            <person name="Darnaud M."/>
            <person name="Leulier F."/>
            <person name="Tamellini A."/>
        </authorList>
    </citation>
    <scope>NUCLEOTIDE SEQUENCE [LARGE SCALE GENOMIC DNA]</scope>
    <source>
        <strain evidence="1 2">JM4-15</strain>
    </source>
</reference>
<evidence type="ECO:0000313" key="1">
    <source>
        <dbReference type="EMBL" id="NDO38990.1"/>
    </source>
</evidence>
<dbReference type="Proteomes" id="UP000462501">
    <property type="component" value="Unassembled WGS sequence"/>
</dbReference>
<sequence>MDLHMREFSGTTFGMSVEASSPAFRRMKRNAFTAKIKPRGSWVERTVRCVRAADVAAVMGEAGWLVRELQCMETIRWGNDDTEYYIIYEEGCEK</sequence>
<proteinExistence type="predicted"/>
<evidence type="ECO:0000313" key="2">
    <source>
        <dbReference type="Proteomes" id="UP000462501"/>
    </source>
</evidence>
<name>A0A845SWY0_9FIRM</name>
<gene>
    <name evidence="1" type="ORF">FMM72_06925</name>
</gene>
<accession>A0A845SWY0</accession>
<organism evidence="1 2">
    <name type="scientific">Anaerotruncus colihominis</name>
    <dbReference type="NCBI Taxonomy" id="169435"/>
    <lineage>
        <taxon>Bacteria</taxon>
        <taxon>Bacillati</taxon>
        <taxon>Bacillota</taxon>
        <taxon>Clostridia</taxon>
        <taxon>Eubacteriales</taxon>
        <taxon>Oscillospiraceae</taxon>
        <taxon>Anaerotruncus</taxon>
    </lineage>
</organism>